<gene>
    <name evidence="1" type="ORF">ILYODFUR_027817</name>
</gene>
<protein>
    <submittedName>
        <fullName evidence="1">Uncharacterized protein</fullName>
    </submittedName>
</protein>
<reference evidence="1 2" key="1">
    <citation type="submission" date="2021-06" db="EMBL/GenBank/DDBJ databases">
        <authorList>
            <person name="Palmer J.M."/>
        </authorList>
    </citation>
    <scope>NUCLEOTIDE SEQUENCE [LARGE SCALE GENOMIC DNA]</scope>
    <source>
        <strain evidence="2">if_2019</strain>
        <tissue evidence="1">Muscle</tissue>
    </source>
</reference>
<evidence type="ECO:0000313" key="2">
    <source>
        <dbReference type="Proteomes" id="UP001482620"/>
    </source>
</evidence>
<comment type="caution">
    <text evidence="1">The sequence shown here is derived from an EMBL/GenBank/DDBJ whole genome shotgun (WGS) entry which is preliminary data.</text>
</comment>
<dbReference type="EMBL" id="JAHRIQ010084812">
    <property type="protein sequence ID" value="MEQ2249296.1"/>
    <property type="molecule type" value="Genomic_DNA"/>
</dbReference>
<dbReference type="Proteomes" id="UP001482620">
    <property type="component" value="Unassembled WGS sequence"/>
</dbReference>
<evidence type="ECO:0000313" key="1">
    <source>
        <dbReference type="EMBL" id="MEQ2249296.1"/>
    </source>
</evidence>
<proteinExistence type="predicted"/>
<keyword evidence="2" id="KW-1185">Reference proteome</keyword>
<organism evidence="1 2">
    <name type="scientific">Ilyodon furcidens</name>
    <name type="common">goldbreast splitfin</name>
    <dbReference type="NCBI Taxonomy" id="33524"/>
    <lineage>
        <taxon>Eukaryota</taxon>
        <taxon>Metazoa</taxon>
        <taxon>Chordata</taxon>
        <taxon>Craniata</taxon>
        <taxon>Vertebrata</taxon>
        <taxon>Euteleostomi</taxon>
        <taxon>Actinopterygii</taxon>
        <taxon>Neopterygii</taxon>
        <taxon>Teleostei</taxon>
        <taxon>Neoteleostei</taxon>
        <taxon>Acanthomorphata</taxon>
        <taxon>Ovalentaria</taxon>
        <taxon>Atherinomorphae</taxon>
        <taxon>Cyprinodontiformes</taxon>
        <taxon>Goodeidae</taxon>
        <taxon>Ilyodon</taxon>
    </lineage>
</organism>
<accession>A0ABV0UX31</accession>
<sequence>MTYCSLPGFYITYAALTPGNAILLPFFLNPSPVCWDMGGRDRAAEEGGLAHPPTRANFGAERRTFNNISKQCRSVCGRLHASACSLKSQKVCGVHLCSTLVPPASLLINQIQI</sequence>
<name>A0ABV0UX31_9TELE</name>